<keyword evidence="1" id="KW-1133">Transmembrane helix</keyword>
<dbReference type="AlphaFoldDB" id="A0A2M8KXK4"/>
<accession>A0A2M8KXK4</accession>
<feature type="transmembrane region" description="Helical" evidence="1">
    <location>
        <begin position="6"/>
        <end position="24"/>
    </location>
</feature>
<gene>
    <name evidence="2" type="ORF">COU90_02385</name>
</gene>
<comment type="caution">
    <text evidence="2">The sequence shown here is derived from an EMBL/GenBank/DDBJ whole genome shotgun (WGS) entry which is preliminary data.</text>
</comment>
<dbReference type="EMBL" id="PFEF01000005">
    <property type="protein sequence ID" value="PJE64664.1"/>
    <property type="molecule type" value="Genomic_DNA"/>
</dbReference>
<protein>
    <submittedName>
        <fullName evidence="2">Uncharacterized protein</fullName>
    </submittedName>
</protein>
<evidence type="ECO:0000313" key="2">
    <source>
        <dbReference type="EMBL" id="PJE64664.1"/>
    </source>
</evidence>
<evidence type="ECO:0000256" key="1">
    <source>
        <dbReference type="SAM" id="Phobius"/>
    </source>
</evidence>
<name>A0A2M8KXK4_9BACT</name>
<dbReference type="Proteomes" id="UP000229098">
    <property type="component" value="Unassembled WGS sequence"/>
</dbReference>
<sequence length="243" mass="26837">MTYKSIGGTVLVLLIILGGVWWFFGYDRGDSTPAFTSVATGIHHIGNNQHIIEGMVTLPNPCHELSANVEIRESFPEQVLLRFDSRQTADVCVETAYEESFRVTFIASPEAVIEATLNGEPLALTLETRSFVTAPLTEEFTLAFDEEKRVDDLPIRFLRIEEENRCPADAECIQAGRVVLMFAVAEEEITLALPGGEQIPNAAVVGSYLITLTVVNPTPVLEEQFSDDQYTATLRVELIDTKG</sequence>
<keyword evidence="1" id="KW-0812">Transmembrane</keyword>
<reference evidence="3" key="1">
    <citation type="submission" date="2017-09" db="EMBL/GenBank/DDBJ databases">
        <title>Depth-based differentiation of microbial function through sediment-hosted aquifers and enrichment of novel symbionts in the deep terrestrial subsurface.</title>
        <authorList>
            <person name="Probst A.J."/>
            <person name="Ladd B."/>
            <person name="Jarett J.K."/>
            <person name="Geller-Mcgrath D.E."/>
            <person name="Sieber C.M.K."/>
            <person name="Emerson J.B."/>
            <person name="Anantharaman K."/>
            <person name="Thomas B.C."/>
            <person name="Malmstrom R."/>
            <person name="Stieglmeier M."/>
            <person name="Klingl A."/>
            <person name="Woyke T."/>
            <person name="Ryan C.M."/>
            <person name="Banfield J.F."/>
        </authorList>
    </citation>
    <scope>NUCLEOTIDE SEQUENCE [LARGE SCALE GENOMIC DNA]</scope>
</reference>
<organism evidence="2 3">
    <name type="scientific">Candidatus Ryanbacteria bacterium CG10_big_fil_rev_8_21_14_0_10_43_42</name>
    <dbReference type="NCBI Taxonomy" id="1974864"/>
    <lineage>
        <taxon>Bacteria</taxon>
        <taxon>Candidatus Ryaniibacteriota</taxon>
    </lineage>
</organism>
<evidence type="ECO:0000313" key="3">
    <source>
        <dbReference type="Proteomes" id="UP000229098"/>
    </source>
</evidence>
<keyword evidence="1" id="KW-0472">Membrane</keyword>
<proteinExistence type="predicted"/>